<dbReference type="Proteomes" id="UP000053558">
    <property type="component" value="Unassembled WGS sequence"/>
</dbReference>
<dbReference type="EMBL" id="JH711573">
    <property type="protein sequence ID" value="EIW85988.1"/>
    <property type="molecule type" value="Genomic_DNA"/>
</dbReference>
<accession>A0A5M3N3Q6</accession>
<reference evidence="3" key="1">
    <citation type="journal article" date="2012" name="Science">
        <title>The Paleozoic origin of enzymatic lignin decomposition reconstructed from 31 fungal genomes.</title>
        <authorList>
            <person name="Floudas D."/>
            <person name="Binder M."/>
            <person name="Riley R."/>
            <person name="Barry K."/>
            <person name="Blanchette R.A."/>
            <person name="Henrissat B."/>
            <person name="Martinez A.T."/>
            <person name="Otillar R."/>
            <person name="Spatafora J.W."/>
            <person name="Yadav J.S."/>
            <person name="Aerts A."/>
            <person name="Benoit I."/>
            <person name="Boyd A."/>
            <person name="Carlson A."/>
            <person name="Copeland A."/>
            <person name="Coutinho P.M."/>
            <person name="de Vries R.P."/>
            <person name="Ferreira P."/>
            <person name="Findley K."/>
            <person name="Foster B."/>
            <person name="Gaskell J."/>
            <person name="Glotzer D."/>
            <person name="Gorecki P."/>
            <person name="Heitman J."/>
            <person name="Hesse C."/>
            <person name="Hori C."/>
            <person name="Igarashi K."/>
            <person name="Jurgens J.A."/>
            <person name="Kallen N."/>
            <person name="Kersten P."/>
            <person name="Kohler A."/>
            <person name="Kuees U."/>
            <person name="Kumar T.K.A."/>
            <person name="Kuo A."/>
            <person name="LaButti K."/>
            <person name="Larrondo L.F."/>
            <person name="Lindquist E."/>
            <person name="Ling A."/>
            <person name="Lombard V."/>
            <person name="Lucas S."/>
            <person name="Lundell T."/>
            <person name="Martin R."/>
            <person name="McLaughlin D.J."/>
            <person name="Morgenstern I."/>
            <person name="Morin E."/>
            <person name="Murat C."/>
            <person name="Nagy L.G."/>
            <person name="Nolan M."/>
            <person name="Ohm R.A."/>
            <person name="Patyshakuliyeva A."/>
            <person name="Rokas A."/>
            <person name="Ruiz-Duenas F.J."/>
            <person name="Sabat G."/>
            <person name="Salamov A."/>
            <person name="Samejima M."/>
            <person name="Schmutz J."/>
            <person name="Slot J.C."/>
            <person name="St John F."/>
            <person name="Stenlid J."/>
            <person name="Sun H."/>
            <person name="Sun S."/>
            <person name="Syed K."/>
            <person name="Tsang A."/>
            <person name="Wiebenga A."/>
            <person name="Young D."/>
            <person name="Pisabarro A."/>
            <person name="Eastwood D.C."/>
            <person name="Martin F."/>
            <person name="Cullen D."/>
            <person name="Grigoriev I.V."/>
            <person name="Hibbett D.S."/>
        </authorList>
    </citation>
    <scope>NUCLEOTIDE SEQUENCE [LARGE SCALE GENOMIC DNA]</scope>
    <source>
        <strain evidence="3">RWD-64-598 SS2</strain>
    </source>
</reference>
<evidence type="ECO:0000313" key="2">
    <source>
        <dbReference type="EMBL" id="EIW85988.1"/>
    </source>
</evidence>
<feature type="compositionally biased region" description="Basic residues" evidence="1">
    <location>
        <begin position="51"/>
        <end position="67"/>
    </location>
</feature>
<sequence>MAPAPVDTLLQKTDTIPHVDSRPKLKRKKPEYPPLEFEDNDGGDQPVTGTKPRKPPKQPLRRVKRRFWTNYSYEEPNNEDNEGDDEGYLSAEEDVDERWQTFIRQRAMRSIAKRAKNHLLALT</sequence>
<keyword evidence="3" id="KW-1185">Reference proteome</keyword>
<evidence type="ECO:0000313" key="3">
    <source>
        <dbReference type="Proteomes" id="UP000053558"/>
    </source>
</evidence>
<dbReference type="AlphaFoldDB" id="A0A5M3N3Q6"/>
<feature type="compositionally biased region" description="Acidic residues" evidence="1">
    <location>
        <begin position="76"/>
        <end position="88"/>
    </location>
</feature>
<dbReference type="RefSeq" id="XP_007762961.1">
    <property type="nucleotide sequence ID" value="XM_007764771.1"/>
</dbReference>
<organism evidence="2 3">
    <name type="scientific">Coniophora puteana (strain RWD-64-598)</name>
    <name type="common">Brown rot fungus</name>
    <dbReference type="NCBI Taxonomy" id="741705"/>
    <lineage>
        <taxon>Eukaryota</taxon>
        <taxon>Fungi</taxon>
        <taxon>Dikarya</taxon>
        <taxon>Basidiomycota</taxon>
        <taxon>Agaricomycotina</taxon>
        <taxon>Agaricomycetes</taxon>
        <taxon>Agaricomycetidae</taxon>
        <taxon>Boletales</taxon>
        <taxon>Coniophorineae</taxon>
        <taxon>Coniophoraceae</taxon>
        <taxon>Coniophora</taxon>
    </lineage>
</organism>
<name>A0A5M3N3Q6_CONPW</name>
<dbReference type="KEGG" id="cput:CONPUDRAFT_148116"/>
<evidence type="ECO:0000256" key="1">
    <source>
        <dbReference type="SAM" id="MobiDB-lite"/>
    </source>
</evidence>
<gene>
    <name evidence="2" type="ORF">CONPUDRAFT_148116</name>
</gene>
<dbReference type="GeneID" id="19202445"/>
<feature type="region of interest" description="Disordered" evidence="1">
    <location>
        <begin position="1"/>
        <end position="88"/>
    </location>
</feature>
<protein>
    <submittedName>
        <fullName evidence="2">Uncharacterized protein</fullName>
    </submittedName>
</protein>
<comment type="caution">
    <text evidence="2">The sequence shown here is derived from an EMBL/GenBank/DDBJ whole genome shotgun (WGS) entry which is preliminary data.</text>
</comment>
<proteinExistence type="predicted"/>